<evidence type="ECO:0000313" key="3">
    <source>
        <dbReference type="Proteomes" id="UP000266841"/>
    </source>
</evidence>
<feature type="region of interest" description="Disordered" evidence="1">
    <location>
        <begin position="80"/>
        <end position="109"/>
    </location>
</feature>
<name>K0S9J7_THAOC</name>
<protein>
    <submittedName>
        <fullName evidence="2">Uncharacterized protein</fullName>
    </submittedName>
</protein>
<dbReference type="Proteomes" id="UP000266841">
    <property type="component" value="Unassembled WGS sequence"/>
</dbReference>
<dbReference type="EMBL" id="AGNL01034033">
    <property type="protein sequence ID" value="EJK55432.1"/>
    <property type="molecule type" value="Genomic_DNA"/>
</dbReference>
<comment type="caution">
    <text evidence="2">The sequence shown here is derived from an EMBL/GenBank/DDBJ whole genome shotgun (WGS) entry which is preliminary data.</text>
</comment>
<reference evidence="2 3" key="1">
    <citation type="journal article" date="2012" name="Genome Biol.">
        <title>Genome and low-iron response of an oceanic diatom adapted to chronic iron limitation.</title>
        <authorList>
            <person name="Lommer M."/>
            <person name="Specht M."/>
            <person name="Roy A.S."/>
            <person name="Kraemer L."/>
            <person name="Andreson R."/>
            <person name="Gutowska M.A."/>
            <person name="Wolf J."/>
            <person name="Bergner S.V."/>
            <person name="Schilhabel M.B."/>
            <person name="Klostermeier U.C."/>
            <person name="Beiko R.G."/>
            <person name="Rosenstiel P."/>
            <person name="Hippler M."/>
            <person name="Laroche J."/>
        </authorList>
    </citation>
    <scope>NUCLEOTIDE SEQUENCE [LARGE SCALE GENOMIC DNA]</scope>
    <source>
        <strain evidence="2 3">CCMP1005</strain>
    </source>
</reference>
<keyword evidence="3" id="KW-1185">Reference proteome</keyword>
<proteinExistence type="predicted"/>
<gene>
    <name evidence="2" type="ORF">THAOC_24838</name>
</gene>
<evidence type="ECO:0000256" key="1">
    <source>
        <dbReference type="SAM" id="MobiDB-lite"/>
    </source>
</evidence>
<feature type="compositionally biased region" description="Polar residues" evidence="1">
    <location>
        <begin position="85"/>
        <end position="99"/>
    </location>
</feature>
<dbReference type="AlphaFoldDB" id="K0S9J7"/>
<organism evidence="2 3">
    <name type="scientific">Thalassiosira oceanica</name>
    <name type="common">Marine diatom</name>
    <dbReference type="NCBI Taxonomy" id="159749"/>
    <lineage>
        <taxon>Eukaryota</taxon>
        <taxon>Sar</taxon>
        <taxon>Stramenopiles</taxon>
        <taxon>Ochrophyta</taxon>
        <taxon>Bacillariophyta</taxon>
        <taxon>Coscinodiscophyceae</taxon>
        <taxon>Thalassiosirophycidae</taxon>
        <taxon>Thalassiosirales</taxon>
        <taxon>Thalassiosiraceae</taxon>
        <taxon>Thalassiosira</taxon>
    </lineage>
</organism>
<evidence type="ECO:0000313" key="2">
    <source>
        <dbReference type="EMBL" id="EJK55432.1"/>
    </source>
</evidence>
<accession>K0S9J7</accession>
<sequence length="197" mass="21562">MIDLTPGRKPIGLAHEYRKVLSETCSPSSTHGLTWIPKTVTRARGSDEEREALSADSFVADGGVSSIVMGAKAQLSRKGNLANLDGSSRKVSTKTSAGTKNKRKRSPVKGVCTSAALGHETRRRRQIQRDGMGATELTCLRCVGRVETNPYKKSYSTLAIEKMKQTKKAKIKGGLFLQCPICRAAGFVDRHLDWREN</sequence>